<proteinExistence type="inferred from homology"/>
<reference evidence="3 4" key="1">
    <citation type="submission" date="2023-10" db="EMBL/GenBank/DDBJ databases">
        <title>179-bfca-hs.</title>
        <authorList>
            <person name="Miliotis G."/>
            <person name="Sengupta P."/>
            <person name="Hameed A."/>
            <person name="Chuvochina M."/>
            <person name="Mcdonagh F."/>
            <person name="Simpson A.C."/>
            <person name="Singh N.K."/>
            <person name="Rekha P.D."/>
            <person name="Raman K."/>
            <person name="Hugenholtz P."/>
            <person name="Venkateswaran K."/>
        </authorList>
    </citation>
    <scope>NUCLEOTIDE SEQUENCE [LARGE SCALE GENOMIC DNA]</scope>
    <source>
        <strain evidence="3 4">179-BFC-A-HS</strain>
    </source>
</reference>
<name>A0ABU5CFC9_9BACI</name>
<comment type="caution">
    <text evidence="3">The sequence shown here is derived from an EMBL/GenBank/DDBJ whole genome shotgun (WGS) entry which is preliminary data.</text>
</comment>
<accession>A0ABU5CFC9</accession>
<dbReference type="InterPro" id="IPR036291">
    <property type="entry name" value="NAD(P)-bd_dom_sf"/>
</dbReference>
<evidence type="ECO:0000259" key="2">
    <source>
        <dbReference type="Pfam" id="PF01370"/>
    </source>
</evidence>
<protein>
    <submittedName>
        <fullName evidence="3">NAD-dependent epimerase/dehydratase family protein</fullName>
    </submittedName>
</protein>
<evidence type="ECO:0000313" key="4">
    <source>
        <dbReference type="Proteomes" id="UP001228376"/>
    </source>
</evidence>
<evidence type="ECO:0000313" key="3">
    <source>
        <dbReference type="EMBL" id="MDY0405030.1"/>
    </source>
</evidence>
<dbReference type="EMBL" id="JAROCA020000001">
    <property type="protein sequence ID" value="MDY0405030.1"/>
    <property type="molecule type" value="Genomic_DNA"/>
</dbReference>
<dbReference type="Proteomes" id="UP001228376">
    <property type="component" value="Unassembled WGS sequence"/>
</dbReference>
<dbReference type="PANTHER" id="PTHR43000">
    <property type="entry name" value="DTDP-D-GLUCOSE 4,6-DEHYDRATASE-RELATED"/>
    <property type="match status" value="1"/>
</dbReference>
<gene>
    <name evidence="3" type="ORF">P5G51_006120</name>
</gene>
<dbReference type="Gene3D" id="3.90.25.10">
    <property type="entry name" value="UDP-galactose 4-epimerase, domain 1"/>
    <property type="match status" value="1"/>
</dbReference>
<organism evidence="3 4">
    <name type="scientific">Tigheibacillus jepli</name>
    <dbReference type="NCBI Taxonomy" id="3035914"/>
    <lineage>
        <taxon>Bacteria</taxon>
        <taxon>Bacillati</taxon>
        <taxon>Bacillota</taxon>
        <taxon>Bacilli</taxon>
        <taxon>Bacillales</taxon>
        <taxon>Bacillaceae</taxon>
        <taxon>Tigheibacillus</taxon>
    </lineage>
</organism>
<evidence type="ECO:0000256" key="1">
    <source>
        <dbReference type="ARBA" id="ARBA00007637"/>
    </source>
</evidence>
<comment type="similarity">
    <text evidence="1">Belongs to the NAD(P)-dependent epimerase/dehydratase family.</text>
</comment>
<sequence length="306" mass="34179">MKVLVTGGAGFIGLHCVRKFLEENLEVVIVDNLSSSSQACIPDEVIFYNISMETPDLKMIFAKEQPDYVVHLAAQISVKKSLEDPLRDCLSNINGTLNVLQNCIHFHIKKIIFASSAAVYGEPGYLPIDEAHPQNPLSFYALSKQTAEKYIQLFSDHFDLDYCILRFSNVYGPGQNAHGEAGVISIFLNQLLQQKNPILFGGEQTRDFIYVQDVANAVSLALHAKKNGTFNISTNSETKIIELLDQLQHALNSSNSPVHRPLREGDIIHSRLDNTLAMKELNWKANHSLKQGLLETIRFSTKANAR</sequence>
<dbReference type="SUPFAM" id="SSF51735">
    <property type="entry name" value="NAD(P)-binding Rossmann-fold domains"/>
    <property type="match status" value="1"/>
</dbReference>
<dbReference type="Gene3D" id="3.40.50.720">
    <property type="entry name" value="NAD(P)-binding Rossmann-like Domain"/>
    <property type="match status" value="1"/>
</dbReference>
<dbReference type="InterPro" id="IPR001509">
    <property type="entry name" value="Epimerase_deHydtase"/>
</dbReference>
<dbReference type="Pfam" id="PF01370">
    <property type="entry name" value="Epimerase"/>
    <property type="match status" value="1"/>
</dbReference>
<dbReference type="RefSeq" id="WP_306068178.1">
    <property type="nucleotide sequence ID" value="NZ_JAROCA020000001.1"/>
</dbReference>
<keyword evidence="4" id="KW-1185">Reference proteome</keyword>
<feature type="domain" description="NAD-dependent epimerase/dehydratase" evidence="2">
    <location>
        <begin position="3"/>
        <end position="232"/>
    </location>
</feature>